<evidence type="ECO:0000256" key="2">
    <source>
        <dbReference type="ARBA" id="ARBA00005892"/>
    </source>
</evidence>
<feature type="transmembrane region" description="Helical" evidence="5">
    <location>
        <begin position="289"/>
        <end position="307"/>
    </location>
</feature>
<keyword evidence="4" id="KW-0539">Nucleus</keyword>
<reference evidence="7 8" key="1">
    <citation type="submission" date="2024-01" db="EMBL/GenBank/DDBJ databases">
        <title>The genomes of 5 underutilized Papilionoideae crops provide insights into root nodulation and disease resistanc.</title>
        <authorList>
            <person name="Jiang F."/>
        </authorList>
    </citation>
    <scope>NUCLEOTIDE SEQUENCE [LARGE SCALE GENOMIC DNA]</scope>
    <source>
        <strain evidence="7">DUOXIRENSHENG_FW03</strain>
        <tissue evidence="7">Leaves</tissue>
    </source>
</reference>
<keyword evidence="5" id="KW-0812">Transmembrane</keyword>
<evidence type="ECO:0000259" key="6">
    <source>
        <dbReference type="Pfam" id="PF03468"/>
    </source>
</evidence>
<evidence type="ECO:0000256" key="5">
    <source>
        <dbReference type="SAM" id="Phobius"/>
    </source>
</evidence>
<evidence type="ECO:0000256" key="3">
    <source>
        <dbReference type="ARBA" id="ARBA00022448"/>
    </source>
</evidence>
<proteinExistence type="inferred from homology"/>
<evidence type="ECO:0000256" key="4">
    <source>
        <dbReference type="ARBA" id="ARBA00023242"/>
    </source>
</evidence>
<organism evidence="7 8">
    <name type="scientific">Psophocarpus tetragonolobus</name>
    <name type="common">Winged bean</name>
    <name type="synonym">Dolichos tetragonolobus</name>
    <dbReference type="NCBI Taxonomy" id="3891"/>
    <lineage>
        <taxon>Eukaryota</taxon>
        <taxon>Viridiplantae</taxon>
        <taxon>Streptophyta</taxon>
        <taxon>Embryophyta</taxon>
        <taxon>Tracheophyta</taxon>
        <taxon>Spermatophyta</taxon>
        <taxon>Magnoliopsida</taxon>
        <taxon>eudicotyledons</taxon>
        <taxon>Gunneridae</taxon>
        <taxon>Pentapetalae</taxon>
        <taxon>rosids</taxon>
        <taxon>fabids</taxon>
        <taxon>Fabales</taxon>
        <taxon>Fabaceae</taxon>
        <taxon>Papilionoideae</taxon>
        <taxon>50 kb inversion clade</taxon>
        <taxon>NPAAA clade</taxon>
        <taxon>indigoferoid/millettioid clade</taxon>
        <taxon>Phaseoleae</taxon>
        <taxon>Psophocarpus</taxon>
    </lineage>
</organism>
<comment type="subcellular location">
    <subcellularLocation>
        <location evidence="1">Nucleus</location>
    </subcellularLocation>
</comment>
<comment type="similarity">
    <text evidence="2">Belongs to the NUP186/NUP192/NUP205 family.</text>
</comment>
<keyword evidence="5" id="KW-0472">Membrane</keyword>
<dbReference type="AlphaFoldDB" id="A0AAN9T050"/>
<dbReference type="GO" id="GO:0031047">
    <property type="term" value="P:regulatory ncRNA-mediated gene silencing"/>
    <property type="evidence" value="ECO:0007669"/>
    <property type="project" value="InterPro"/>
</dbReference>
<dbReference type="GO" id="GO:0005643">
    <property type="term" value="C:nuclear pore"/>
    <property type="evidence" value="ECO:0007669"/>
    <property type="project" value="InterPro"/>
</dbReference>
<dbReference type="PANTHER" id="PTHR31344">
    <property type="entry name" value="NUCLEAR PORE COMPLEX PROTEIN NUP205"/>
    <property type="match status" value="1"/>
</dbReference>
<dbReference type="InterPro" id="IPR021827">
    <property type="entry name" value="Nup186/Nup192/Nup205"/>
</dbReference>
<dbReference type="Gene3D" id="3.30.70.2890">
    <property type="entry name" value="XS domain"/>
    <property type="match status" value="1"/>
</dbReference>
<dbReference type="Pfam" id="PF03468">
    <property type="entry name" value="XS"/>
    <property type="match status" value="1"/>
</dbReference>
<evidence type="ECO:0000313" key="7">
    <source>
        <dbReference type="EMBL" id="KAK7411173.1"/>
    </source>
</evidence>
<dbReference type="PANTHER" id="PTHR31344:SF0">
    <property type="entry name" value="NUCLEAR PORE COMPLEX PROTEIN NUP205"/>
    <property type="match status" value="1"/>
</dbReference>
<feature type="transmembrane region" description="Helical" evidence="5">
    <location>
        <begin position="251"/>
        <end position="268"/>
    </location>
</feature>
<evidence type="ECO:0000256" key="1">
    <source>
        <dbReference type="ARBA" id="ARBA00004123"/>
    </source>
</evidence>
<keyword evidence="8" id="KW-1185">Reference proteome</keyword>
<evidence type="ECO:0000313" key="8">
    <source>
        <dbReference type="Proteomes" id="UP001386955"/>
    </source>
</evidence>
<protein>
    <recommendedName>
        <fullName evidence="6">XS domain-containing protein</fullName>
    </recommendedName>
</protein>
<keyword evidence="5" id="KW-1133">Transmembrane helix</keyword>
<keyword evidence="3" id="KW-0813">Transport</keyword>
<dbReference type="EMBL" id="JAYMYS010000001">
    <property type="protein sequence ID" value="KAK7411173.1"/>
    <property type="molecule type" value="Genomic_DNA"/>
</dbReference>
<sequence>MSEKQFVWPWTGIVVNIPTYSTEDDCCVRKRGSKLKDEYQRRIFNPRTVCILSDLWGHSGTAVVEFNKNWTGLDNAFAFEREYELDHYGKKDWFANTELKSEQEEVMKGHGNKIQRDFTSHRMDIVMGEIDKLTQDHNQDYVSSMALPIGMQKQCLGLEVYDMQFELNEIESRREQYPSTISFLNLINALIAEERDLSDRGRREPMWIPVKNGSRLVPALNIFTSTKESSPLQTQLPVLELLKDFMSGKTAFWNIMSILLPGVNSVIAERSSQLYGHLLENAVQLSLETIILVFIKICFFLIIGVLYTSSRMVGLVQLLLKSNASNSLIEDYAACLELSEEFQNLENNNDDPVILIMQVILDILDKFSKPDANALLHEFGFQHLDMIGIAPLPKRNSNQSLRNSSLHQRAWLLNLLAVELHAGDVRSSNHREACQTILSFLFAHGMNDIDASENTAIRTVNKSKDGILSLYSLQRACTFEAELALLVKNQSQVWEIWSTGTIFHGHVGESCIWQGNQFTDIAEAEELRMEQINLVVGILSKVLYNLVFHPQSVWPYEETDEYDFVQGLFGMMHALFSRDSKIPSFAQSRVSPEVRLFGMMHALFSRDSKIPSFAQSRVSPENQRNSELRMFNLCYSLSSYLYFLVTKKSLRLQPSDSSSSYTSVELQQPTLSLLNSLFSSVTTALERAAGEKSLLLNKVKIPLPSPSWKWMKSSICVRQDSVSSSDNIQKRLEVILGTKNGQLHELAVNDKDKKEKYIKFLLIKKTSRSFYGFAVRVVWWGWEVCLHEVDQSELGLQYGTTSFADMPVDME</sequence>
<feature type="domain" description="XS" evidence="6">
    <location>
        <begin position="3"/>
        <end position="101"/>
    </location>
</feature>
<dbReference type="InterPro" id="IPR005380">
    <property type="entry name" value="XS_domain"/>
</dbReference>
<gene>
    <name evidence="7" type="ORF">VNO78_02605</name>
</gene>
<name>A0AAN9T050_PSOTE</name>
<dbReference type="InterPro" id="IPR038588">
    <property type="entry name" value="XS_domain_sf"/>
</dbReference>
<accession>A0AAN9T050</accession>
<comment type="caution">
    <text evidence="7">The sequence shown here is derived from an EMBL/GenBank/DDBJ whole genome shotgun (WGS) entry which is preliminary data.</text>
</comment>
<dbReference type="Proteomes" id="UP001386955">
    <property type="component" value="Unassembled WGS sequence"/>
</dbReference>